<keyword evidence="2" id="KW-0472">Membrane</keyword>
<name>W7USX9_RUMFL</name>
<feature type="compositionally biased region" description="Polar residues" evidence="1">
    <location>
        <begin position="141"/>
        <end position="161"/>
    </location>
</feature>
<dbReference type="OrthoDB" id="1821358at2"/>
<keyword evidence="2" id="KW-0812">Transmembrane</keyword>
<comment type="caution">
    <text evidence="3">The sequence shown here is derived from an EMBL/GenBank/DDBJ whole genome shotgun (WGS) entry which is preliminary data.</text>
</comment>
<feature type="transmembrane region" description="Helical" evidence="2">
    <location>
        <begin position="29"/>
        <end position="50"/>
    </location>
</feature>
<evidence type="ECO:0000313" key="3">
    <source>
        <dbReference type="EMBL" id="EWM54529.1"/>
    </source>
</evidence>
<organism evidence="3 4">
    <name type="scientific">Ruminococcus flavefaciens 007c</name>
    <dbReference type="NCBI Taxonomy" id="1341157"/>
    <lineage>
        <taxon>Bacteria</taxon>
        <taxon>Bacillati</taxon>
        <taxon>Bacillota</taxon>
        <taxon>Clostridia</taxon>
        <taxon>Eubacteriales</taxon>
        <taxon>Oscillospiraceae</taxon>
        <taxon>Ruminococcus</taxon>
    </lineage>
</organism>
<keyword evidence="2" id="KW-1133">Transmembrane helix</keyword>
<evidence type="ECO:0000256" key="1">
    <source>
        <dbReference type="SAM" id="MobiDB-lite"/>
    </source>
</evidence>
<dbReference type="PATRIC" id="fig|1341157.4.peg.812"/>
<dbReference type="EMBL" id="ATAX01000013">
    <property type="protein sequence ID" value="EWM54529.1"/>
    <property type="molecule type" value="Genomic_DNA"/>
</dbReference>
<proteinExistence type="predicted"/>
<gene>
    <name evidence="3" type="ORF">RF007C_00985</name>
</gene>
<feature type="region of interest" description="Disordered" evidence="1">
    <location>
        <begin position="108"/>
        <end position="169"/>
    </location>
</feature>
<dbReference type="Proteomes" id="UP000019365">
    <property type="component" value="Unassembled WGS sequence"/>
</dbReference>
<reference evidence="3 4" key="1">
    <citation type="journal article" date="2014" name="PLoS ONE">
        <title>Rumen cellulosomics: divergent fiber-degrading strategies revealed by comparative genome-wide analysis of six ruminococcal strains.</title>
        <authorList>
            <person name="Dassa B."/>
            <person name="Borovok I."/>
            <person name="Ruimy-Israeli V."/>
            <person name="Lamed R."/>
            <person name="Flint H.J."/>
            <person name="Duncan S.H."/>
            <person name="Henrissat B."/>
            <person name="Coutinho P."/>
            <person name="Morrison M."/>
            <person name="Mosoni P."/>
            <person name="Yeoman C.J."/>
            <person name="White B.A."/>
            <person name="Bayer E.A."/>
        </authorList>
    </citation>
    <scope>NUCLEOTIDE SEQUENCE [LARGE SCALE GENOMIC DNA]</scope>
    <source>
        <strain evidence="3 4">007c</strain>
    </source>
</reference>
<accession>W7USX9</accession>
<feature type="compositionally biased region" description="Low complexity" evidence="1">
    <location>
        <begin position="108"/>
        <end position="132"/>
    </location>
</feature>
<keyword evidence="4" id="KW-1185">Reference proteome</keyword>
<evidence type="ECO:0000313" key="4">
    <source>
        <dbReference type="Proteomes" id="UP000019365"/>
    </source>
</evidence>
<evidence type="ECO:0000256" key="2">
    <source>
        <dbReference type="SAM" id="Phobius"/>
    </source>
</evidence>
<dbReference type="RefSeq" id="WP_037297458.1">
    <property type="nucleotide sequence ID" value="NZ_ATAX01000013.1"/>
</dbReference>
<protein>
    <submittedName>
        <fullName evidence="3">Uncharacterized protein</fullName>
    </submittedName>
</protein>
<sequence length="474" mass="52721">MKNYNDIADRVFRRRDEYLEKKKRKKAIFIRRASIALSCCLMILVGIGIWKADVLLSFMPPKDSNQYTTSEAETATSATTAAAITETTADITTTKNAAATTVAVTETTRPTVHTTAALSTAERTSATTTRGAPSGNKDTARTTASGMEVTSPSRTTVTSDKTSSNRTSTSTRITSYIITSTSRTTSITRTTRTATSTSVTARITTTSVRTTTQSAAVATTSAGTMPPPATSIAYTTITETAHTTEHYATFPVGTTTTGAAVHTTTTTQAAPTTAETTAVTYNNFYYNYVRYTITEWQYEAADINGEELSQGRMYVDSVSRYVRYTVYSYADFDPKFLCMVKFEDSDDVYIGVNEKFTAETVADFINSTKISKYAKHFDMYLYDTDEVYSELPKDKVMEPFTDLRQELRQQDENTEMSWVSIYFILYDPLTYERMIKLGEIRINHGNNATIFMLEQPLTFDMEPDAVNKLIDDLK</sequence>
<dbReference type="AlphaFoldDB" id="W7USX9"/>